<name>A0ABV5GI02_9FLAO</name>
<reference evidence="4 5" key="1">
    <citation type="submission" date="2024-09" db="EMBL/GenBank/DDBJ databases">
        <authorList>
            <person name="Sun Q."/>
            <person name="Mori K."/>
        </authorList>
    </citation>
    <scope>NUCLEOTIDE SEQUENCE [LARGE SCALE GENOMIC DNA]</scope>
    <source>
        <strain evidence="4 5">CECT 8460</strain>
    </source>
</reference>
<feature type="chain" id="PRO_5045847842" evidence="2">
    <location>
        <begin position="19"/>
        <end position="455"/>
    </location>
</feature>
<comment type="caution">
    <text evidence="4">The sequence shown here is derived from an EMBL/GenBank/DDBJ whole genome shotgun (WGS) entry which is preliminary data.</text>
</comment>
<dbReference type="EMBL" id="JBHMFB010000029">
    <property type="protein sequence ID" value="MFB9090407.1"/>
    <property type="molecule type" value="Genomic_DNA"/>
</dbReference>
<dbReference type="NCBIfam" id="TIGR04183">
    <property type="entry name" value="Por_Secre_tail"/>
    <property type="match status" value="1"/>
</dbReference>
<evidence type="ECO:0000313" key="4">
    <source>
        <dbReference type="EMBL" id="MFB9090407.1"/>
    </source>
</evidence>
<gene>
    <name evidence="4" type="ORF">ACFFUU_12390</name>
</gene>
<feature type="domain" description="Secretion system C-terminal sorting" evidence="3">
    <location>
        <begin position="385"/>
        <end position="452"/>
    </location>
</feature>
<organism evidence="4 5">
    <name type="scientific">Flavobacterium paronense</name>
    <dbReference type="NCBI Taxonomy" id="1392775"/>
    <lineage>
        <taxon>Bacteria</taxon>
        <taxon>Pseudomonadati</taxon>
        <taxon>Bacteroidota</taxon>
        <taxon>Flavobacteriia</taxon>
        <taxon>Flavobacteriales</taxon>
        <taxon>Flavobacteriaceae</taxon>
        <taxon>Flavobacterium</taxon>
    </lineage>
</organism>
<evidence type="ECO:0000256" key="1">
    <source>
        <dbReference type="ARBA" id="ARBA00022729"/>
    </source>
</evidence>
<sequence>MKKITLFIFLMIFSFGHSQDLLLGFEPGESGSVGGAFGDFPAPVVEAGTGTNTTQVLKLVGNTAGQPWQGVNLTLTSLVNLTTTKTMTMDVFSATPITFLVKVTGGTGGPAIVAASATHTGGSTWQTISFTFDTSLDGQAAPANGVYSGFVIHAYWEPGRTEFFTPTTCPTPARTFYVDNIKGPLGTAPVDPAPATAAPTPPNRPVADVKSIFSDAYAPISVIGYTGDDNTYNNSWCGANTTLVQVAGNNTNKIAGLGCEGITFLAGRFSAAGFTRFHMDIWTATPTQDKSFNFKFSNWSGGTGETNAYEYSATNANILTSGSEGNWISIDLPLTSFTAINAPNNTDFVQFVITSNLGTVYYDNLYLHKNTTLANDNFEVSNVKLYPNPATNVLNIESAMSIEKVSVYNLLGQEVISQSPKSELVTLDVASLQVGVYVVKTSINGNVSSTRFIKQ</sequence>
<proteinExistence type="predicted"/>
<dbReference type="Pfam" id="PF18962">
    <property type="entry name" value="Por_Secre_tail"/>
    <property type="match status" value="1"/>
</dbReference>
<dbReference type="RefSeq" id="WP_290285375.1">
    <property type="nucleotide sequence ID" value="NZ_JAUFQN010000019.1"/>
</dbReference>
<evidence type="ECO:0000256" key="2">
    <source>
        <dbReference type="SAM" id="SignalP"/>
    </source>
</evidence>
<protein>
    <submittedName>
        <fullName evidence="4">T9SS type A sorting domain-containing protein</fullName>
    </submittedName>
</protein>
<evidence type="ECO:0000313" key="5">
    <source>
        <dbReference type="Proteomes" id="UP001589576"/>
    </source>
</evidence>
<evidence type="ECO:0000259" key="3">
    <source>
        <dbReference type="Pfam" id="PF18962"/>
    </source>
</evidence>
<dbReference type="InterPro" id="IPR026444">
    <property type="entry name" value="Secre_tail"/>
</dbReference>
<feature type="signal peptide" evidence="2">
    <location>
        <begin position="1"/>
        <end position="18"/>
    </location>
</feature>
<keyword evidence="1 2" id="KW-0732">Signal</keyword>
<dbReference type="Proteomes" id="UP001589576">
    <property type="component" value="Unassembled WGS sequence"/>
</dbReference>
<accession>A0ABV5GI02</accession>
<keyword evidence="5" id="KW-1185">Reference proteome</keyword>